<dbReference type="eggNOG" id="KOG2699">
    <property type="taxonomic scope" value="Eukaryota"/>
</dbReference>
<dbReference type="PROSITE" id="PS50033">
    <property type="entry name" value="UBX"/>
    <property type="match status" value="1"/>
</dbReference>
<proteinExistence type="predicted"/>
<evidence type="ECO:0000256" key="1">
    <source>
        <dbReference type="SAM" id="MobiDB-lite"/>
    </source>
</evidence>
<dbReference type="PANTHER" id="PTHR46467">
    <property type="entry name" value="TETHER CONTAINING UBX DOMAIN FOR GLUT4"/>
    <property type="match status" value="1"/>
</dbReference>
<dbReference type="GO" id="GO:0030435">
    <property type="term" value="P:sporulation resulting in formation of a cellular spore"/>
    <property type="evidence" value="ECO:0007669"/>
    <property type="project" value="EnsemblFungi"/>
</dbReference>
<dbReference type="AlphaFoldDB" id="J7RE34"/>
<evidence type="ECO:0000313" key="3">
    <source>
        <dbReference type="EMBL" id="CCK73105.1"/>
    </source>
</evidence>
<dbReference type="SMART" id="SM00166">
    <property type="entry name" value="UBX"/>
    <property type="match status" value="1"/>
</dbReference>
<dbReference type="EMBL" id="HE978326">
    <property type="protein sequence ID" value="CCK73105.1"/>
    <property type="molecule type" value="Genomic_DNA"/>
</dbReference>
<dbReference type="PANTHER" id="PTHR46467:SF1">
    <property type="entry name" value="TETHER CONTAINING UBX DOMAIN FOR GLUT4"/>
    <property type="match status" value="1"/>
</dbReference>
<accession>J7RE34</accession>
<dbReference type="Pfam" id="PF11470">
    <property type="entry name" value="TUG-UBL1"/>
    <property type="match status" value="1"/>
</dbReference>
<dbReference type="Gene3D" id="3.10.20.90">
    <property type="entry name" value="Phosphatidylinositol 3-kinase Catalytic Subunit, Chain A, domain 1"/>
    <property type="match status" value="2"/>
</dbReference>
<feature type="domain" description="UBX" evidence="2">
    <location>
        <begin position="268"/>
        <end position="346"/>
    </location>
</feature>
<dbReference type="GO" id="GO:0012506">
    <property type="term" value="C:vesicle membrane"/>
    <property type="evidence" value="ECO:0007669"/>
    <property type="project" value="TreeGrafter"/>
</dbReference>
<reference evidence="4" key="2">
    <citation type="submission" date="2012-08" db="EMBL/GenBank/DDBJ databases">
        <title>Genome sequence of Kazachstania naganishii.</title>
        <authorList>
            <person name="Gordon J.L."/>
            <person name="Armisen D."/>
            <person name="Proux-Wera E."/>
            <person name="OhEigeartaigh S.S."/>
            <person name="Byrne K.P."/>
            <person name="Wolfe K.H."/>
        </authorList>
    </citation>
    <scope>NUCLEOTIDE SEQUENCE [LARGE SCALE GENOMIC DNA]</scope>
    <source>
        <strain evidence="4">ATCC MYA-139 / BCRC 22969 / CBS 8797 / CCRC 22969 / KCTC 17520 / NBRC 10181 / NCYC 3082</strain>
    </source>
</reference>
<sequence length="410" mass="45954">MGAVTVQHEFRAYTVELDANSVLKQALEQSVAHFRPGRSADEFSFMHGGKTVPLDTPWRLMNLPQGANLQLVEDRVRASVATSKSMKVRFQVAGLGSVVREVVTTDLVANVLAEVKVEQNWSQVDLESITIRVLSIIIKYADLIGKTFQDLGINSSTSITINLPTTATVPVPTKTVPESTSTTDTESRSSKTTAVRESTPLHKPIVYISSDNAASTISDQSTDEDAYELTVEQAQRYQRMLSKQAGGLGGPLLTKRLREQQDQQKRRPTIKECLIRVKFPDRTFMEMAFQPSETSSDIYNHVKKNLKDESMSFNLYEPNPYKLLIAYDDKELVRDFNYGSKTVLLFEPEDKHNKGPYLKGALVDQAKTLTDMVKSAFEPTPTSHKQAEEKPVKVKKTLDKVPKWLKLSKK</sequence>
<evidence type="ECO:0000259" key="2">
    <source>
        <dbReference type="PROSITE" id="PS50033"/>
    </source>
</evidence>
<dbReference type="Pfam" id="PF00789">
    <property type="entry name" value="UBX"/>
    <property type="match status" value="1"/>
</dbReference>
<dbReference type="HOGENOM" id="CLU_667421_0_0_1"/>
<dbReference type="GO" id="GO:0005737">
    <property type="term" value="C:cytoplasm"/>
    <property type="evidence" value="ECO:0007669"/>
    <property type="project" value="TreeGrafter"/>
</dbReference>
<evidence type="ECO:0000313" key="4">
    <source>
        <dbReference type="Proteomes" id="UP000006310"/>
    </source>
</evidence>
<organism evidence="3 4">
    <name type="scientific">Huiozyma naganishii (strain ATCC MYA-139 / BCRC 22969 / CBS 8797 / KCTC 17520 / NBRC 10181 / NCYC 3082 / Yp74L-3)</name>
    <name type="common">Yeast</name>
    <name type="synonym">Kazachstania naganishii</name>
    <dbReference type="NCBI Taxonomy" id="1071383"/>
    <lineage>
        <taxon>Eukaryota</taxon>
        <taxon>Fungi</taxon>
        <taxon>Dikarya</taxon>
        <taxon>Ascomycota</taxon>
        <taxon>Saccharomycotina</taxon>
        <taxon>Saccharomycetes</taxon>
        <taxon>Saccharomycetales</taxon>
        <taxon>Saccharomycetaceae</taxon>
        <taxon>Huiozyma</taxon>
    </lineage>
</organism>
<dbReference type="SUPFAM" id="SSF54236">
    <property type="entry name" value="Ubiquitin-like"/>
    <property type="match status" value="2"/>
</dbReference>
<dbReference type="InterPro" id="IPR001012">
    <property type="entry name" value="UBX_dom"/>
</dbReference>
<dbReference type="InterPro" id="IPR021569">
    <property type="entry name" value="TUG-UBL1"/>
</dbReference>
<reference evidence="3 4" key="1">
    <citation type="journal article" date="2011" name="Proc. Natl. Acad. Sci. U.S.A.">
        <title>Evolutionary erosion of yeast sex chromosomes by mating-type switching accidents.</title>
        <authorList>
            <person name="Gordon J.L."/>
            <person name="Armisen D."/>
            <person name="Proux-Wera E."/>
            <person name="Oheigeartaigh S.S."/>
            <person name="Byrne K.P."/>
            <person name="Wolfe K.H."/>
        </authorList>
    </citation>
    <scope>NUCLEOTIDE SEQUENCE [LARGE SCALE GENOMIC DNA]</scope>
    <source>
        <strain evidence="4">ATCC MYA-139 / BCRC 22969 / CBS 8797 / CCRC 22969 / KCTC 17520 / NBRC 10181 / NCYC 3082</strain>
    </source>
</reference>
<dbReference type="GO" id="GO:0005634">
    <property type="term" value="C:nucleus"/>
    <property type="evidence" value="ECO:0007669"/>
    <property type="project" value="EnsemblFungi"/>
</dbReference>
<dbReference type="STRING" id="1071383.J7RE34"/>
<dbReference type="KEGG" id="kng:KNAG_0M02520"/>
<dbReference type="OMA" id="FPDRTHI"/>
<protein>
    <recommendedName>
        <fullName evidence="2">UBX domain-containing protein</fullName>
    </recommendedName>
</protein>
<dbReference type="GO" id="GO:0036503">
    <property type="term" value="P:ERAD pathway"/>
    <property type="evidence" value="ECO:0007669"/>
    <property type="project" value="EnsemblFungi"/>
</dbReference>
<dbReference type="GeneID" id="34528885"/>
<feature type="region of interest" description="Disordered" evidence="1">
    <location>
        <begin position="170"/>
        <end position="196"/>
    </location>
</feature>
<dbReference type="GO" id="GO:0006886">
    <property type="term" value="P:intracellular protein transport"/>
    <property type="evidence" value="ECO:0007669"/>
    <property type="project" value="TreeGrafter"/>
</dbReference>
<dbReference type="OrthoDB" id="440781at2759"/>
<keyword evidence="4" id="KW-1185">Reference proteome</keyword>
<dbReference type="GO" id="GO:0044877">
    <property type="term" value="F:protein-containing complex binding"/>
    <property type="evidence" value="ECO:0007669"/>
    <property type="project" value="EnsemblFungi"/>
</dbReference>
<gene>
    <name evidence="3" type="primary">KNAG0M02520</name>
    <name evidence="3" type="ordered locus">KNAG_0M02520</name>
</gene>
<dbReference type="Proteomes" id="UP000006310">
    <property type="component" value="Chromosome 13"/>
</dbReference>
<dbReference type="InterPro" id="IPR029071">
    <property type="entry name" value="Ubiquitin-like_domsf"/>
</dbReference>
<name>J7RE34_HUIN7</name>
<feature type="compositionally biased region" description="Low complexity" evidence="1">
    <location>
        <begin position="170"/>
        <end position="184"/>
    </location>
</feature>
<dbReference type="RefSeq" id="XP_022467349.1">
    <property type="nucleotide sequence ID" value="XM_022611122.1"/>
</dbReference>